<proteinExistence type="predicted"/>
<dbReference type="VEuPathDB" id="AmoebaDB:DICPUDRAFT_148120"/>
<feature type="signal peptide" evidence="2">
    <location>
        <begin position="1"/>
        <end position="21"/>
    </location>
</feature>
<feature type="transmembrane region" description="Helical" evidence="1">
    <location>
        <begin position="1322"/>
        <end position="1344"/>
    </location>
</feature>
<evidence type="ECO:0000313" key="8">
    <source>
        <dbReference type="Proteomes" id="UP000001064"/>
    </source>
</evidence>
<dbReference type="GeneID" id="10510276"/>
<dbReference type="InterPro" id="IPR055462">
    <property type="entry name" value="DUF7034"/>
</dbReference>
<feature type="domain" description="DUF7743" evidence="5">
    <location>
        <begin position="425"/>
        <end position="539"/>
    </location>
</feature>
<keyword evidence="1" id="KW-1133">Transmembrane helix</keyword>
<dbReference type="STRING" id="5786.F0ZAB0"/>
<protein>
    <recommendedName>
        <fullName evidence="9">EGF-like domain-containing protein</fullName>
    </recommendedName>
</protein>
<dbReference type="RefSeq" id="XP_003284370.1">
    <property type="nucleotide sequence ID" value="XM_003284322.1"/>
</dbReference>
<accession>F0ZAB0</accession>
<dbReference type="Pfam" id="PF23033">
    <property type="entry name" value="DUF7034"/>
    <property type="match status" value="1"/>
</dbReference>
<dbReference type="PANTHER" id="PTHR31378:SF47">
    <property type="entry name" value="EGF-LIKE DOMAIN-CONTAINING PROTEIN-RELATED"/>
    <property type="match status" value="1"/>
</dbReference>
<dbReference type="InterPro" id="IPR055463">
    <property type="entry name" value="DUF7035"/>
</dbReference>
<keyword evidence="1" id="KW-0812">Transmembrane</keyword>
<dbReference type="InParanoid" id="F0ZAB0"/>
<evidence type="ECO:0000256" key="2">
    <source>
        <dbReference type="SAM" id="SignalP"/>
    </source>
</evidence>
<dbReference type="KEGG" id="dpp:DICPUDRAFT_148120"/>
<keyword evidence="2" id="KW-0732">Signal</keyword>
<feature type="domain" description="DUF7035" evidence="4">
    <location>
        <begin position="665"/>
        <end position="794"/>
    </location>
</feature>
<sequence>MKIKNYFFVFIFSLIFNFIHCAITLNDVSQLKNYNLYADSDKICNLEFDFYLEDSINNPILTSTVSSSGGTLYFSSTTQNRLLCKLKLAYSTTTTTQNIITVGSQIFNYPSSSITCTTLPSTLEYVMISNVPNKVSNSEYNINLIINNINKILPTTSSDDLIFNYCPDYFVCRTSQVGFSNYFITSIRLANNGKNIQNVDFDISYQVNDKNKTFIIKSPFSSYNLSSSSFNLSSFYKSFSGSKDLSNFLKIKGDTSNGIVNNVFLKFSNNQIQSLTPVLGTPGNDTNGIGIQLFSYMGNSNAEAIQLVYFSPTGLSVASQINSQETIVKQPILYSSLIGSNDFYDPVSGLQMVTLTSDKSNYYETYINTEKSIQFPLGFTSSSKSNPITFTKELSLGISRHTEGTKSFLFEDKTTTASFTPTQGLDYKPPQIVSMKLNSVGLVSILQFEITDDVSGFLYLMLSNGVKMDSSYLVEGTLLNGKYEYIFNLLDLEYQSELRVYKICDSAFNCFDFTTSAQKLSIYNLNTASSFPSLGNPQASLNDITSFSFKQNSIDTTNQNVFTSVYFNISNANPQTDYPPFLELFNDGISYYDYKNNQVIDKIIFQAYWNYDIKMYQIDFTIRKNQFTTDDFTYWLNYQGQRLSNTLLQSKFKSSAKLSLSSDYADTIGPIVTSVTPLQDKYEIPITQNSPIKVGWKLNIQDQFNGFKSGYVQVVSKETGKIYTTTLTPTILGSLENEFLVTVDVTGNCVSQTFAINQIYLEDTGGYVSYESLDSYFYSSMIISSLVQLKSLPSIFVDCDKIDESVLPSLVSLNMSTQQLDVGAENRNVKVFFEVYDNSGIDKSQTPICYLENMAFNFHPTKAQIIESNHTNTQFLCDIQVPIGFGYQGTLLLSIYGIFDHSNLVGFSTKYIMDKGFPSFINADTFTLSTPAIYSVGKFFSSDSKITIIGRSLEGSSIQIDYLQGFGFKNLTGTQQTPSNSNSNSILISTINKIGFPFDIRIINSNQVSNTFRVEPIISGIPINSNTNNSVECLSECGGPDHGTCTSNGCKCNLPWTGLDCLSKISLIENYTQTNPNKPTITIPSTKDDQLTKTIDILLLREVDSSNTSSIYREYTLNSWVIVANQTNGFKYTATVNSTPTYPTTINVSTVWTSINNATTIQYQVDISAYSFLSKNSGLQLVFSNSLAKASSFKGVVCSSVNNTAELLNANIIDNKLKMNQDSLLNQISLIASIDNSQGLITTQLLSTTNSILNNNNGTSIANKGDSIKSLIAVNIPHFNVMASVNSKYSIIKESKTLTSKDLSTVCVSKNVKGGYTDQKKAATAIAVVGFFMLSVMFLWFFIIKPRRDAKKL</sequence>
<evidence type="ECO:0000259" key="4">
    <source>
        <dbReference type="Pfam" id="PF23034"/>
    </source>
</evidence>
<dbReference type="eggNOG" id="ENOG502SC7H">
    <property type="taxonomic scope" value="Eukaryota"/>
</dbReference>
<gene>
    <name evidence="7" type="ORF">DICPUDRAFT_148120</name>
</gene>
<dbReference type="Pfam" id="PF23034">
    <property type="entry name" value="DUF7035"/>
    <property type="match status" value="1"/>
</dbReference>
<evidence type="ECO:0000259" key="3">
    <source>
        <dbReference type="Pfam" id="PF23033"/>
    </source>
</evidence>
<feature type="chain" id="PRO_5003263457" description="EGF-like domain-containing protein" evidence="2">
    <location>
        <begin position="22"/>
        <end position="1353"/>
    </location>
</feature>
<dbReference type="EMBL" id="GL870963">
    <property type="protein sequence ID" value="EGC39118.1"/>
    <property type="molecule type" value="Genomic_DNA"/>
</dbReference>
<keyword evidence="8" id="KW-1185">Reference proteome</keyword>
<evidence type="ECO:0000259" key="5">
    <source>
        <dbReference type="Pfam" id="PF24893"/>
    </source>
</evidence>
<evidence type="ECO:0008006" key="9">
    <source>
        <dbReference type="Google" id="ProtNLM"/>
    </source>
</evidence>
<dbReference type="Pfam" id="PF25820">
    <property type="entry name" value="DUF7949"/>
    <property type="match status" value="1"/>
</dbReference>
<evidence type="ECO:0000259" key="6">
    <source>
        <dbReference type="Pfam" id="PF25820"/>
    </source>
</evidence>
<dbReference type="Pfam" id="PF24893">
    <property type="entry name" value="DUF7743"/>
    <property type="match status" value="1"/>
</dbReference>
<dbReference type="PANTHER" id="PTHR31378">
    <property type="entry name" value="EGF-LIKE DOMAIN-CONTAINING PROTEIN-RELATED-RELATED"/>
    <property type="match status" value="1"/>
</dbReference>
<feature type="domain" description="DUF7949" evidence="6">
    <location>
        <begin position="1035"/>
        <end position="1065"/>
    </location>
</feature>
<evidence type="ECO:0000256" key="1">
    <source>
        <dbReference type="SAM" id="Phobius"/>
    </source>
</evidence>
<feature type="domain" description="DUF7034" evidence="3">
    <location>
        <begin position="808"/>
        <end position="925"/>
    </location>
</feature>
<dbReference type="InterPro" id="IPR057709">
    <property type="entry name" value="DUF7949"/>
</dbReference>
<dbReference type="Proteomes" id="UP000001064">
    <property type="component" value="Unassembled WGS sequence"/>
</dbReference>
<evidence type="ECO:0000313" key="7">
    <source>
        <dbReference type="EMBL" id="EGC39118.1"/>
    </source>
</evidence>
<reference evidence="8" key="1">
    <citation type="journal article" date="2011" name="Genome Biol.">
        <title>Comparative genomics of the social amoebae Dictyostelium discoideum and Dictyostelium purpureum.</title>
        <authorList>
            <consortium name="US DOE Joint Genome Institute (JGI-PGF)"/>
            <person name="Sucgang R."/>
            <person name="Kuo A."/>
            <person name="Tian X."/>
            <person name="Salerno W."/>
            <person name="Parikh A."/>
            <person name="Feasley C.L."/>
            <person name="Dalin E."/>
            <person name="Tu H."/>
            <person name="Huang E."/>
            <person name="Barry K."/>
            <person name="Lindquist E."/>
            <person name="Shapiro H."/>
            <person name="Bruce D."/>
            <person name="Schmutz J."/>
            <person name="Salamov A."/>
            <person name="Fey P."/>
            <person name="Gaudet P."/>
            <person name="Anjard C."/>
            <person name="Babu M.M."/>
            <person name="Basu S."/>
            <person name="Bushmanova Y."/>
            <person name="van der Wel H."/>
            <person name="Katoh-Kurasawa M."/>
            <person name="Dinh C."/>
            <person name="Coutinho P.M."/>
            <person name="Saito T."/>
            <person name="Elias M."/>
            <person name="Schaap P."/>
            <person name="Kay R.R."/>
            <person name="Henrissat B."/>
            <person name="Eichinger L."/>
            <person name="Rivero F."/>
            <person name="Putnam N.H."/>
            <person name="West C.M."/>
            <person name="Loomis W.F."/>
            <person name="Chisholm R.L."/>
            <person name="Shaulsky G."/>
            <person name="Strassmann J.E."/>
            <person name="Queller D.C."/>
            <person name="Kuspa A."/>
            <person name="Grigoriev I.V."/>
        </authorList>
    </citation>
    <scope>NUCLEOTIDE SEQUENCE [LARGE SCALE GENOMIC DNA]</scope>
    <source>
        <strain evidence="8">QSDP1</strain>
    </source>
</reference>
<organism evidence="7 8">
    <name type="scientific">Dictyostelium purpureum</name>
    <name type="common">Slime mold</name>
    <dbReference type="NCBI Taxonomy" id="5786"/>
    <lineage>
        <taxon>Eukaryota</taxon>
        <taxon>Amoebozoa</taxon>
        <taxon>Evosea</taxon>
        <taxon>Eumycetozoa</taxon>
        <taxon>Dictyostelia</taxon>
        <taxon>Dictyosteliales</taxon>
        <taxon>Dictyosteliaceae</taxon>
        <taxon>Dictyostelium</taxon>
    </lineage>
</organism>
<name>F0ZAB0_DICPU</name>
<dbReference type="InterPro" id="IPR056645">
    <property type="entry name" value="DUF7743"/>
</dbReference>
<keyword evidence="1" id="KW-0472">Membrane</keyword>